<protein>
    <submittedName>
        <fullName evidence="2">Uncharacterized protein</fullName>
    </submittedName>
</protein>
<proteinExistence type="predicted"/>
<keyword evidence="3" id="KW-1185">Reference proteome</keyword>
<feature type="region of interest" description="Disordered" evidence="1">
    <location>
        <begin position="71"/>
        <end position="104"/>
    </location>
</feature>
<dbReference type="AlphaFoldDB" id="A0A5B7F1Y2"/>
<evidence type="ECO:0000256" key="1">
    <source>
        <dbReference type="SAM" id="MobiDB-lite"/>
    </source>
</evidence>
<name>A0A5B7F1Y2_PORTR</name>
<sequence length="104" mass="10739">MCLGGDMDPNMGTPINKIACATDGRKLNSASHIYSSSMPTGGICTKGSLSVLLMTSIAQCNEDARVRLCSGSRMSGGSPEAQRPHLDPRLASGGGTGGDRRANR</sequence>
<comment type="caution">
    <text evidence="2">The sequence shown here is derived from an EMBL/GenBank/DDBJ whole genome shotgun (WGS) entry which is preliminary data.</text>
</comment>
<reference evidence="2 3" key="1">
    <citation type="submission" date="2019-05" db="EMBL/GenBank/DDBJ databases">
        <title>Another draft genome of Portunus trituberculatus and its Hox gene families provides insights of decapod evolution.</title>
        <authorList>
            <person name="Jeong J.-H."/>
            <person name="Song I."/>
            <person name="Kim S."/>
            <person name="Choi T."/>
            <person name="Kim D."/>
            <person name="Ryu S."/>
            <person name="Kim W."/>
        </authorList>
    </citation>
    <scope>NUCLEOTIDE SEQUENCE [LARGE SCALE GENOMIC DNA]</scope>
    <source>
        <tissue evidence="2">Muscle</tissue>
    </source>
</reference>
<accession>A0A5B7F1Y2</accession>
<gene>
    <name evidence="2" type="ORF">E2C01_032769</name>
</gene>
<evidence type="ECO:0000313" key="3">
    <source>
        <dbReference type="Proteomes" id="UP000324222"/>
    </source>
</evidence>
<organism evidence="2 3">
    <name type="scientific">Portunus trituberculatus</name>
    <name type="common">Swimming crab</name>
    <name type="synonym">Neptunus trituberculatus</name>
    <dbReference type="NCBI Taxonomy" id="210409"/>
    <lineage>
        <taxon>Eukaryota</taxon>
        <taxon>Metazoa</taxon>
        <taxon>Ecdysozoa</taxon>
        <taxon>Arthropoda</taxon>
        <taxon>Crustacea</taxon>
        <taxon>Multicrustacea</taxon>
        <taxon>Malacostraca</taxon>
        <taxon>Eumalacostraca</taxon>
        <taxon>Eucarida</taxon>
        <taxon>Decapoda</taxon>
        <taxon>Pleocyemata</taxon>
        <taxon>Brachyura</taxon>
        <taxon>Eubrachyura</taxon>
        <taxon>Portunoidea</taxon>
        <taxon>Portunidae</taxon>
        <taxon>Portuninae</taxon>
        <taxon>Portunus</taxon>
    </lineage>
</organism>
<dbReference type="Proteomes" id="UP000324222">
    <property type="component" value="Unassembled WGS sequence"/>
</dbReference>
<evidence type="ECO:0000313" key="2">
    <source>
        <dbReference type="EMBL" id="MPC39239.1"/>
    </source>
</evidence>
<dbReference type="EMBL" id="VSRR010004303">
    <property type="protein sequence ID" value="MPC39239.1"/>
    <property type="molecule type" value="Genomic_DNA"/>
</dbReference>